<proteinExistence type="predicted"/>
<feature type="coiled-coil region" evidence="1">
    <location>
        <begin position="219"/>
        <end position="246"/>
    </location>
</feature>
<keyword evidence="3" id="KW-1185">Reference proteome</keyword>
<reference evidence="2 3" key="1">
    <citation type="submission" date="2016-03" db="EMBL/GenBank/DDBJ databases">
        <authorList>
            <person name="Ploux O."/>
        </authorList>
    </citation>
    <scope>NUCLEOTIDE SEQUENCE [LARGE SCALE GENOMIC DNA]</scope>
    <source>
        <strain evidence="2 3">LPB0076</strain>
    </source>
</reference>
<dbReference type="AlphaFoldDB" id="A0A1B9DMN8"/>
<gene>
    <name evidence="2" type="ORF">LPBF_11935</name>
</gene>
<evidence type="ECO:0000313" key="3">
    <source>
        <dbReference type="Proteomes" id="UP000093510"/>
    </source>
</evidence>
<name>A0A1B9DMN8_9FLAO</name>
<dbReference type="OrthoDB" id="917674at2"/>
<keyword evidence="1" id="KW-0175">Coiled coil</keyword>
<dbReference type="Proteomes" id="UP000093510">
    <property type="component" value="Unassembled WGS sequence"/>
</dbReference>
<dbReference type="EMBL" id="LVEP01000059">
    <property type="protein sequence ID" value="OCB70968.1"/>
    <property type="molecule type" value="Genomic_DNA"/>
</dbReference>
<accession>A0A1B9DMN8</accession>
<sequence length="391" mass="46142">MNYAITYPIGNYQHTRTEKTTAIAPTIGRVRTMDAKTKRCKPSTKRQAESRTNSNVANGFLKCVFLPKLKTEQSVQACKETAKTERDFYQSLSKLAEHYGIEPMQTQIYGYPYNIALAICDIESKLKRTNANLDSLLLVQDSKKTFFISEERYDTKTTLYYIPIVPLFKMLKDKRRKKTAQLVVSVCSYLYHIADIPYYRQENSYLYWMYEMMTDWVEQDNETDETEKYKSELRQAEQIGDKIEQKIFNRINLQLFEERLKNFKKLDEFDQECWQVACKVFELFTEYPIASIFKNAPISEQDPYDNDYDNEILGMEKYISFVADTKGWLYERLSDSINNEFNEYGAMAEPTISKPFDESEKTYTNLDFENRLFPILNDLCGLLYEYKTTEK</sequence>
<dbReference type="STRING" id="1763534.GCA_001831475_02478"/>
<protein>
    <submittedName>
        <fullName evidence="2">Uncharacterized protein</fullName>
    </submittedName>
</protein>
<dbReference type="RefSeq" id="WP_066336830.1">
    <property type="nucleotide sequence ID" value="NZ_CP017688.1"/>
</dbReference>
<organism evidence="2 3">
    <name type="scientific">Flavobacterium crassostreae</name>
    <dbReference type="NCBI Taxonomy" id="1763534"/>
    <lineage>
        <taxon>Bacteria</taxon>
        <taxon>Pseudomonadati</taxon>
        <taxon>Bacteroidota</taxon>
        <taxon>Flavobacteriia</taxon>
        <taxon>Flavobacteriales</taxon>
        <taxon>Flavobacteriaceae</taxon>
        <taxon>Flavobacterium</taxon>
    </lineage>
</organism>
<comment type="caution">
    <text evidence="2">The sequence shown here is derived from an EMBL/GenBank/DDBJ whole genome shotgun (WGS) entry which is preliminary data.</text>
</comment>
<evidence type="ECO:0000313" key="2">
    <source>
        <dbReference type="EMBL" id="OCB70968.1"/>
    </source>
</evidence>
<evidence type="ECO:0000256" key="1">
    <source>
        <dbReference type="SAM" id="Coils"/>
    </source>
</evidence>